<dbReference type="Proteomes" id="UP000789759">
    <property type="component" value="Unassembled WGS sequence"/>
</dbReference>
<dbReference type="PANTHER" id="PTHR13193:SF0">
    <property type="entry name" value="PAT COMPLEX SUBUNIT ASTERIX"/>
    <property type="match status" value="1"/>
</dbReference>
<dbReference type="GO" id="GO:0005789">
    <property type="term" value="C:endoplasmic reticulum membrane"/>
    <property type="evidence" value="ECO:0007669"/>
    <property type="project" value="InterPro"/>
</dbReference>
<dbReference type="GO" id="GO:0045048">
    <property type="term" value="P:protein insertion into ER membrane"/>
    <property type="evidence" value="ECO:0007669"/>
    <property type="project" value="InterPro"/>
</dbReference>
<dbReference type="GO" id="GO:0044183">
    <property type="term" value="F:protein folding chaperone"/>
    <property type="evidence" value="ECO:0007669"/>
    <property type="project" value="InterPro"/>
</dbReference>
<keyword evidence="3" id="KW-0812">Transmembrane</keyword>
<dbReference type="PANTHER" id="PTHR13193">
    <property type="entry name" value="CGI-140"/>
    <property type="match status" value="1"/>
</dbReference>
<feature type="region of interest" description="Disordered" evidence="6">
    <location>
        <begin position="1"/>
        <end position="25"/>
    </location>
</feature>
<dbReference type="EMBL" id="CAJVQA010000668">
    <property type="protein sequence ID" value="CAG8485129.1"/>
    <property type="molecule type" value="Genomic_DNA"/>
</dbReference>
<evidence type="ECO:0000256" key="6">
    <source>
        <dbReference type="SAM" id="MobiDB-lite"/>
    </source>
</evidence>
<comment type="similarity">
    <text evidence="2">Belongs to the Asterix family.</text>
</comment>
<dbReference type="OrthoDB" id="284718at2759"/>
<evidence type="ECO:0000313" key="8">
    <source>
        <dbReference type="Proteomes" id="UP000789759"/>
    </source>
</evidence>
<evidence type="ECO:0000256" key="4">
    <source>
        <dbReference type="ARBA" id="ARBA00022989"/>
    </source>
</evidence>
<organism evidence="7 8">
    <name type="scientific">Cetraspora pellucida</name>
    <dbReference type="NCBI Taxonomy" id="1433469"/>
    <lineage>
        <taxon>Eukaryota</taxon>
        <taxon>Fungi</taxon>
        <taxon>Fungi incertae sedis</taxon>
        <taxon>Mucoromycota</taxon>
        <taxon>Glomeromycotina</taxon>
        <taxon>Glomeromycetes</taxon>
        <taxon>Diversisporales</taxon>
        <taxon>Gigasporaceae</taxon>
        <taxon>Cetraspora</taxon>
    </lineage>
</organism>
<gene>
    <name evidence="7" type="ORF">CPELLU_LOCUS1707</name>
</gene>
<name>A0A9N8ZAV2_9GLOM</name>
<keyword evidence="5" id="KW-0472">Membrane</keyword>
<keyword evidence="8" id="KW-1185">Reference proteome</keyword>
<dbReference type="InterPro" id="IPR005351">
    <property type="entry name" value="ASTER"/>
</dbReference>
<dbReference type="AlphaFoldDB" id="A0A9N8ZAV2"/>
<comment type="caution">
    <text evidence="7">The sequence shown here is derived from an EMBL/GenBank/DDBJ whole genome shotgun (WGS) entry which is preliminary data.</text>
</comment>
<reference evidence="7" key="1">
    <citation type="submission" date="2021-06" db="EMBL/GenBank/DDBJ databases">
        <authorList>
            <person name="Kallberg Y."/>
            <person name="Tangrot J."/>
            <person name="Rosling A."/>
        </authorList>
    </citation>
    <scope>NUCLEOTIDE SEQUENCE</scope>
    <source>
        <strain evidence="7">FL966</strain>
    </source>
</reference>
<comment type="subcellular location">
    <subcellularLocation>
        <location evidence="1">Membrane</location>
    </subcellularLocation>
</comment>
<feature type="compositionally biased region" description="Polar residues" evidence="6">
    <location>
        <begin position="1"/>
        <end position="18"/>
    </location>
</feature>
<evidence type="ECO:0000256" key="2">
    <source>
        <dbReference type="ARBA" id="ARBA00009066"/>
    </source>
</evidence>
<protein>
    <submittedName>
        <fullName evidence="7">8332_t:CDS:1</fullName>
    </submittedName>
</protein>
<evidence type="ECO:0000256" key="5">
    <source>
        <dbReference type="ARBA" id="ARBA00023136"/>
    </source>
</evidence>
<proteinExistence type="inferred from homology"/>
<evidence type="ECO:0000256" key="3">
    <source>
        <dbReference type="ARBA" id="ARBA00022692"/>
    </source>
</evidence>
<evidence type="ECO:0000313" key="7">
    <source>
        <dbReference type="EMBL" id="CAG8485129.1"/>
    </source>
</evidence>
<accession>A0A9N8ZAV2</accession>
<keyword evidence="4" id="KW-1133">Transmembrane helix</keyword>
<evidence type="ECO:0000256" key="1">
    <source>
        <dbReference type="ARBA" id="ARBA00004370"/>
    </source>
</evidence>
<sequence>MSAIQPSTADPRRPNNTVKYHMPKKEPDEIDPDFYGVASLLLSTVGLLIKIKWASWVALAFSIISLTNEKISDQDPNAGRTPSYTGIL</sequence>
<dbReference type="Pfam" id="PF03669">
    <property type="entry name" value="ASTER"/>
    <property type="match status" value="1"/>
</dbReference>